<name>A0A699VYA9_TANCI</name>
<comment type="caution">
    <text evidence="1">The sequence shown here is derived from an EMBL/GenBank/DDBJ whole genome shotgun (WGS) entry which is preliminary data.</text>
</comment>
<accession>A0A699VYA9</accession>
<gene>
    <name evidence="1" type="ORF">Tci_911308</name>
</gene>
<evidence type="ECO:0000313" key="1">
    <source>
        <dbReference type="EMBL" id="GFD39339.1"/>
    </source>
</evidence>
<reference evidence="1" key="1">
    <citation type="journal article" date="2019" name="Sci. Rep.">
        <title>Draft genome of Tanacetum cinerariifolium, the natural source of mosquito coil.</title>
        <authorList>
            <person name="Yamashiro T."/>
            <person name="Shiraishi A."/>
            <person name="Satake H."/>
            <person name="Nakayama K."/>
        </authorList>
    </citation>
    <scope>NUCLEOTIDE SEQUENCE</scope>
</reference>
<proteinExistence type="predicted"/>
<feature type="non-terminal residue" evidence="1">
    <location>
        <position position="103"/>
    </location>
</feature>
<dbReference type="EMBL" id="BKCJ011514777">
    <property type="protein sequence ID" value="GFD39339.1"/>
    <property type="molecule type" value="Genomic_DNA"/>
</dbReference>
<organism evidence="1">
    <name type="scientific">Tanacetum cinerariifolium</name>
    <name type="common">Dalmatian daisy</name>
    <name type="synonym">Chrysanthemum cinerariifolium</name>
    <dbReference type="NCBI Taxonomy" id="118510"/>
    <lineage>
        <taxon>Eukaryota</taxon>
        <taxon>Viridiplantae</taxon>
        <taxon>Streptophyta</taxon>
        <taxon>Embryophyta</taxon>
        <taxon>Tracheophyta</taxon>
        <taxon>Spermatophyta</taxon>
        <taxon>Magnoliopsida</taxon>
        <taxon>eudicotyledons</taxon>
        <taxon>Gunneridae</taxon>
        <taxon>Pentapetalae</taxon>
        <taxon>asterids</taxon>
        <taxon>campanulids</taxon>
        <taxon>Asterales</taxon>
        <taxon>Asteraceae</taxon>
        <taxon>Asteroideae</taxon>
        <taxon>Anthemideae</taxon>
        <taxon>Anthemidinae</taxon>
        <taxon>Tanacetum</taxon>
    </lineage>
</organism>
<dbReference type="AlphaFoldDB" id="A0A699VYA9"/>
<protein>
    <submittedName>
        <fullName evidence="1">Uncharacterized protein</fullName>
    </submittedName>
</protein>
<sequence>MTLPHSNRNVVPTAVLTRSRLVSLNATRPVPTVVPQLTVKSPRPNKHKVNKVNAIQGTKGNAKKSSAYWVWKPKCAVLDHVSRLTSASMTLKKFDYTDALGKS</sequence>